<feature type="compositionally biased region" description="Basic and acidic residues" evidence="10">
    <location>
        <begin position="782"/>
        <end position="795"/>
    </location>
</feature>
<keyword evidence="4" id="KW-0479">Metal-binding</keyword>
<dbReference type="Pfam" id="PF17788">
    <property type="entry name" value="HypF_C"/>
    <property type="match status" value="1"/>
</dbReference>
<dbReference type="InterPro" id="IPR017968">
    <property type="entry name" value="Acylphosphatase_CS"/>
</dbReference>
<dbReference type="NCBIfam" id="TIGR00143">
    <property type="entry name" value="hypF"/>
    <property type="match status" value="1"/>
</dbReference>
<dbReference type="Gene3D" id="3.30.420.360">
    <property type="match status" value="1"/>
</dbReference>
<gene>
    <name evidence="13" type="primary">hypF</name>
    <name evidence="13" type="ORF">GCM10023322_20260</name>
</gene>
<dbReference type="EC" id="6.2.-.-" evidence="8"/>
<dbReference type="PROSITE" id="PS51160">
    <property type="entry name" value="ACYLPHOSPHATASE_3"/>
    <property type="match status" value="1"/>
</dbReference>
<accession>A0ABP9RQU9</accession>
<evidence type="ECO:0000256" key="8">
    <source>
        <dbReference type="PIRNR" id="PIRNR006256"/>
    </source>
</evidence>
<evidence type="ECO:0000259" key="12">
    <source>
        <dbReference type="PROSITE" id="PS51163"/>
    </source>
</evidence>
<dbReference type="InterPro" id="IPR036046">
    <property type="entry name" value="Acylphosphatase-like_dom_sf"/>
</dbReference>
<sequence length="806" mass="85541">MDKSVRMGIRVEGVVQGVGFRPFVYALATRLRLNGHVGNDVAGVFIEVEGPAETVDEFVLALHRQAPALACVDRVRTEPREPVGTGGFAIVPSDPAGRVATLVCADSATCADCLRELDDPADRRYGYAFINCTNCGPRFTITRGVPYDRPLTTMAGFALCPACAAEYHDPADRRFHAQPVCCPTCGPRLALLDPAGRPWPTPPAATPADGPADGPLAGAAEVLRAGGIVAVKGLGGYHLAVSATDERAAARLRARKHREDKPFAVMVADLDRARRLCEVDAVAERLLTDRAAPIVLLDRHRTGSPGPDGPPIAPSVAPGDRSLGVLLPYTPLHHLLLRRVAGPIVLTSGNVSNEPIAHEDHDAIARLGAIADAVLTHDRPIHVRTDDSVVRVFRGHPMPVRRSRGYAPEPVRLAWDTPRPVLACGAGLKNTFCLAKGRHAFLSAHIGDLENHPTLRSFVDGIEHFTRLFDVRPAVVAHDLHPEYLSTRYALEYEAPHRVPVQHHHAHLASCLADNGHPGPVIGVAFDGTGYGTDATIWGGELLVADLAGFTRAGHLVPVPLPGGAAAIRAPWRMAVAHLDAAFDGAPPTGLELLRRHDPAWRQVAALGRAGLNSPPTSSAGRLFDAVAALIGVRDTVSYEGQAAIELERRADRAESGGYRAAVEPGDPLLIHGADLIRAAVADLTAGVPPAMIAARFHNGMVDAVVRACALIRSGSGLSTVALSGGVFQNLLLLERTVARLTSAGFEVLTHRRVPANDGGISLGQAAIAAAQDRADLDHAHRDHAHRDHAYRDHAYPTASAATAHT</sequence>
<evidence type="ECO:0000256" key="1">
    <source>
        <dbReference type="ARBA" id="ARBA00004711"/>
    </source>
</evidence>
<dbReference type="InterPro" id="IPR004421">
    <property type="entry name" value="Carbamoyltransferase_HypF"/>
</dbReference>
<name>A0ABP9RQU9_9ACTN</name>
<dbReference type="InterPro" id="IPR011125">
    <property type="entry name" value="Znf_HypF"/>
</dbReference>
<dbReference type="InterPro" id="IPR001792">
    <property type="entry name" value="Acylphosphatase-like_dom"/>
</dbReference>
<keyword evidence="5" id="KW-0863">Zinc-finger</keyword>
<dbReference type="PIRSF" id="PIRSF006256">
    <property type="entry name" value="CMPcnvr_hdrg_mat"/>
    <property type="match status" value="1"/>
</dbReference>
<reference evidence="14" key="1">
    <citation type="journal article" date="2019" name="Int. J. Syst. Evol. Microbiol.">
        <title>The Global Catalogue of Microorganisms (GCM) 10K type strain sequencing project: providing services to taxonomists for standard genome sequencing and annotation.</title>
        <authorList>
            <consortium name="The Broad Institute Genomics Platform"/>
            <consortium name="The Broad Institute Genome Sequencing Center for Infectious Disease"/>
            <person name="Wu L."/>
            <person name="Ma J."/>
        </authorList>
    </citation>
    <scope>NUCLEOTIDE SEQUENCE [LARGE SCALE GENOMIC DNA]</scope>
    <source>
        <strain evidence="14">JCM 18304</strain>
    </source>
</reference>
<dbReference type="Gene3D" id="3.30.420.40">
    <property type="match status" value="1"/>
</dbReference>
<comment type="catalytic activity">
    <reaction evidence="9">
        <text>an acyl phosphate + H2O = a carboxylate + phosphate + H(+)</text>
        <dbReference type="Rhea" id="RHEA:14965"/>
        <dbReference type="ChEBI" id="CHEBI:15377"/>
        <dbReference type="ChEBI" id="CHEBI:15378"/>
        <dbReference type="ChEBI" id="CHEBI:29067"/>
        <dbReference type="ChEBI" id="CHEBI:43474"/>
        <dbReference type="ChEBI" id="CHEBI:59918"/>
        <dbReference type="EC" id="3.6.1.7"/>
    </reaction>
</comment>
<feature type="domain" description="YrdC-like" evidence="12">
    <location>
        <begin position="213"/>
        <end position="405"/>
    </location>
</feature>
<comment type="similarity">
    <text evidence="2 8">Belongs to the carbamoyltransferase HypF family.</text>
</comment>
<protein>
    <recommendedName>
        <fullName evidence="8">Carbamoyltransferase</fullName>
        <ecNumber evidence="8">6.2.-.-</ecNumber>
    </recommendedName>
</protein>
<evidence type="ECO:0000313" key="14">
    <source>
        <dbReference type="Proteomes" id="UP001501570"/>
    </source>
</evidence>
<dbReference type="Proteomes" id="UP001501570">
    <property type="component" value="Unassembled WGS sequence"/>
</dbReference>
<comment type="caution">
    <text evidence="13">The sequence shown here is derived from an EMBL/GenBank/DDBJ whole genome shotgun (WGS) entry which is preliminary data.</text>
</comment>
<dbReference type="PROSITE" id="PS00150">
    <property type="entry name" value="ACYLPHOSPHATASE_1"/>
    <property type="match status" value="1"/>
</dbReference>
<evidence type="ECO:0000256" key="2">
    <source>
        <dbReference type="ARBA" id="ARBA00008097"/>
    </source>
</evidence>
<dbReference type="PANTHER" id="PTHR42959:SF1">
    <property type="entry name" value="CARBAMOYLTRANSFERASE HYPF"/>
    <property type="match status" value="1"/>
</dbReference>
<feature type="domain" description="Acylphosphatase-like" evidence="11">
    <location>
        <begin position="6"/>
        <end position="92"/>
    </location>
</feature>
<dbReference type="PROSITE" id="PS51163">
    <property type="entry name" value="YRDC"/>
    <property type="match status" value="1"/>
</dbReference>
<dbReference type="InterPro" id="IPR006070">
    <property type="entry name" value="Sua5-like_dom"/>
</dbReference>
<evidence type="ECO:0000256" key="7">
    <source>
        <dbReference type="ARBA" id="ARBA00048220"/>
    </source>
</evidence>
<evidence type="ECO:0000256" key="10">
    <source>
        <dbReference type="SAM" id="MobiDB-lite"/>
    </source>
</evidence>
<keyword evidence="3" id="KW-0436">Ligase</keyword>
<evidence type="ECO:0000256" key="4">
    <source>
        <dbReference type="ARBA" id="ARBA00022723"/>
    </source>
</evidence>
<dbReference type="SUPFAM" id="SSF54975">
    <property type="entry name" value="Acylphosphatase/BLUF domain-like"/>
    <property type="match status" value="1"/>
</dbReference>
<dbReference type="Pfam" id="PF22521">
    <property type="entry name" value="HypF_C_2"/>
    <property type="match status" value="1"/>
</dbReference>
<keyword evidence="6" id="KW-0862">Zinc</keyword>
<evidence type="ECO:0000256" key="3">
    <source>
        <dbReference type="ARBA" id="ARBA00022598"/>
    </source>
</evidence>
<dbReference type="Pfam" id="PF00708">
    <property type="entry name" value="Acylphosphatase"/>
    <property type="match status" value="1"/>
</dbReference>
<comment type="catalytic activity">
    <reaction evidence="7">
        <text>C-terminal L-cysteinyl-[HypE protein] + carbamoyl phosphate + ATP + H2O = C-terminal S-carboxamide-L-cysteinyl-[HypE protein] + AMP + phosphate + diphosphate + H(+)</text>
        <dbReference type="Rhea" id="RHEA:55636"/>
        <dbReference type="Rhea" id="RHEA-COMP:14247"/>
        <dbReference type="Rhea" id="RHEA-COMP:14392"/>
        <dbReference type="ChEBI" id="CHEBI:15377"/>
        <dbReference type="ChEBI" id="CHEBI:15378"/>
        <dbReference type="ChEBI" id="CHEBI:30616"/>
        <dbReference type="ChEBI" id="CHEBI:33019"/>
        <dbReference type="ChEBI" id="CHEBI:43474"/>
        <dbReference type="ChEBI" id="CHEBI:58228"/>
        <dbReference type="ChEBI" id="CHEBI:76913"/>
        <dbReference type="ChEBI" id="CHEBI:139126"/>
        <dbReference type="ChEBI" id="CHEBI:456215"/>
    </reaction>
</comment>
<dbReference type="PANTHER" id="PTHR42959">
    <property type="entry name" value="CARBAMOYLTRANSFERASE"/>
    <property type="match status" value="1"/>
</dbReference>
<evidence type="ECO:0000256" key="5">
    <source>
        <dbReference type="ARBA" id="ARBA00022771"/>
    </source>
</evidence>
<dbReference type="SUPFAM" id="SSF55821">
    <property type="entry name" value="YrdC/RibB"/>
    <property type="match status" value="1"/>
</dbReference>
<dbReference type="EMBL" id="BAABJQ010000005">
    <property type="protein sequence ID" value="GAA5182720.1"/>
    <property type="molecule type" value="Genomic_DNA"/>
</dbReference>
<evidence type="ECO:0000259" key="11">
    <source>
        <dbReference type="PROSITE" id="PS51160"/>
    </source>
</evidence>
<dbReference type="RefSeq" id="WP_345628284.1">
    <property type="nucleotide sequence ID" value="NZ_BAABJQ010000005.1"/>
</dbReference>
<proteinExistence type="inferred from homology"/>
<dbReference type="Gene3D" id="3.30.110.120">
    <property type="match status" value="1"/>
</dbReference>
<feature type="region of interest" description="Disordered" evidence="10">
    <location>
        <begin position="782"/>
        <end position="806"/>
    </location>
</feature>
<dbReference type="InterPro" id="IPR055128">
    <property type="entry name" value="HypF_C_2"/>
</dbReference>
<keyword evidence="14" id="KW-1185">Reference proteome</keyword>
<feature type="active site" evidence="9">
    <location>
        <position position="39"/>
    </location>
</feature>
<dbReference type="InterPro" id="IPR051060">
    <property type="entry name" value="Carbamoyltrans_HypF-like"/>
</dbReference>
<evidence type="ECO:0000256" key="6">
    <source>
        <dbReference type="ARBA" id="ARBA00022833"/>
    </source>
</evidence>
<organism evidence="13 14">
    <name type="scientific">Rugosimonospora acidiphila</name>
    <dbReference type="NCBI Taxonomy" id="556531"/>
    <lineage>
        <taxon>Bacteria</taxon>
        <taxon>Bacillati</taxon>
        <taxon>Actinomycetota</taxon>
        <taxon>Actinomycetes</taxon>
        <taxon>Micromonosporales</taxon>
        <taxon>Micromonosporaceae</taxon>
        <taxon>Rugosimonospora</taxon>
    </lineage>
</organism>
<dbReference type="InterPro" id="IPR017945">
    <property type="entry name" value="DHBP_synth_RibB-like_a/b_dom"/>
</dbReference>
<comment type="pathway">
    <text evidence="1">Protein modification; [NiFe] hydrogenase maturation.</text>
</comment>
<dbReference type="Pfam" id="PF01300">
    <property type="entry name" value="Sua5_yciO_yrdC"/>
    <property type="match status" value="1"/>
</dbReference>
<evidence type="ECO:0000313" key="13">
    <source>
        <dbReference type="EMBL" id="GAA5182720.1"/>
    </source>
</evidence>
<feature type="active site" evidence="9">
    <location>
        <position position="21"/>
    </location>
</feature>
<evidence type="ECO:0000256" key="9">
    <source>
        <dbReference type="PROSITE-ProRule" id="PRU00520"/>
    </source>
</evidence>
<dbReference type="InterPro" id="IPR041440">
    <property type="entry name" value="HypF_C"/>
</dbReference>
<keyword evidence="9" id="KW-0378">Hydrolase</keyword>
<dbReference type="Pfam" id="PF07503">
    <property type="entry name" value="zf-HYPF"/>
    <property type="match status" value="2"/>
</dbReference>
<dbReference type="Gene3D" id="3.90.870.50">
    <property type="match status" value="1"/>
</dbReference>